<protein>
    <submittedName>
        <fullName evidence="2">Uncharacterized protein</fullName>
    </submittedName>
</protein>
<organism evidence="2 3">
    <name type="scientific">Photobacterium aquimaris</name>
    <dbReference type="NCBI Taxonomy" id="512643"/>
    <lineage>
        <taxon>Bacteria</taxon>
        <taxon>Pseudomonadati</taxon>
        <taxon>Pseudomonadota</taxon>
        <taxon>Gammaproteobacteria</taxon>
        <taxon>Vibrionales</taxon>
        <taxon>Vibrionaceae</taxon>
        <taxon>Photobacterium</taxon>
    </lineage>
</organism>
<dbReference type="AlphaFoldDB" id="A0A2T3IFR6"/>
<comment type="similarity">
    <text evidence="1">Belongs to the UPF0145 family.</text>
</comment>
<proteinExistence type="inferred from homology"/>
<comment type="caution">
    <text evidence="2">The sequence shown here is derived from an EMBL/GenBank/DDBJ whole genome shotgun (WGS) entry which is preliminary data.</text>
</comment>
<dbReference type="EMBL" id="PYMK01000025">
    <property type="protein sequence ID" value="PSU25147.1"/>
    <property type="molecule type" value="Genomic_DNA"/>
</dbReference>
<dbReference type="SUPFAM" id="SSF117782">
    <property type="entry name" value="YbjQ-like"/>
    <property type="match status" value="1"/>
</dbReference>
<dbReference type="Pfam" id="PF01906">
    <property type="entry name" value="YbjQ_1"/>
    <property type="match status" value="1"/>
</dbReference>
<dbReference type="InterPro" id="IPR002765">
    <property type="entry name" value="UPF0145_YbjQ-like"/>
</dbReference>
<dbReference type="InterPro" id="IPR035439">
    <property type="entry name" value="UPF0145_dom_sf"/>
</dbReference>
<dbReference type="PANTHER" id="PTHR34068">
    <property type="entry name" value="UPF0145 PROTEIN YBJQ"/>
    <property type="match status" value="1"/>
</dbReference>
<dbReference type="OrthoDB" id="9796448at2"/>
<dbReference type="Gene3D" id="3.30.110.70">
    <property type="entry name" value="Hypothetical protein apc22750. Chain B"/>
    <property type="match status" value="1"/>
</dbReference>
<name>A0A2T3IFR6_9GAMM</name>
<sequence length="94" mass="9911">MINHDDNITSTIVSGTNVIRDIFASVNDVVGGKSVVYINKIDQIKAEALMGLRKQAAEKKCNAIVGVSIDVDEISGSGKSMFMVTAIGTAVVVK</sequence>
<evidence type="ECO:0000313" key="3">
    <source>
        <dbReference type="Proteomes" id="UP000240254"/>
    </source>
</evidence>
<reference evidence="2 3" key="1">
    <citation type="submission" date="2018-03" db="EMBL/GenBank/DDBJ databases">
        <title>Whole genome sequencing of Histamine producing bacteria.</title>
        <authorList>
            <person name="Butler K."/>
        </authorList>
    </citation>
    <scope>NUCLEOTIDE SEQUENCE [LARGE SCALE GENOMIC DNA]</scope>
    <source>
        <strain evidence="2 3">BS2</strain>
    </source>
</reference>
<dbReference type="RefSeq" id="WP_065177105.1">
    <property type="nucleotide sequence ID" value="NZ_LZFA01000049.1"/>
</dbReference>
<evidence type="ECO:0000313" key="2">
    <source>
        <dbReference type="EMBL" id="PSU25147.1"/>
    </source>
</evidence>
<gene>
    <name evidence="2" type="ORF">CTM88_18225</name>
</gene>
<dbReference type="Proteomes" id="UP000240254">
    <property type="component" value="Unassembled WGS sequence"/>
</dbReference>
<dbReference type="PANTHER" id="PTHR34068:SF1">
    <property type="entry name" value="UPF0145 PROTEIN YBJQ"/>
    <property type="match status" value="1"/>
</dbReference>
<evidence type="ECO:0000256" key="1">
    <source>
        <dbReference type="ARBA" id="ARBA00010751"/>
    </source>
</evidence>
<accession>A0A2T3IFR6</accession>